<evidence type="ECO:0000259" key="10">
    <source>
        <dbReference type="PROSITE" id="PS50995"/>
    </source>
</evidence>
<dbReference type="PROSITE" id="PS50995">
    <property type="entry name" value="HTH_MARR_2"/>
    <property type="match status" value="1"/>
</dbReference>
<dbReference type="Gene3D" id="1.10.10.10">
    <property type="entry name" value="Winged helix-like DNA-binding domain superfamily/Winged helix DNA-binding domain"/>
    <property type="match status" value="1"/>
</dbReference>
<dbReference type="Proteomes" id="UP000297900">
    <property type="component" value="Unassembled WGS sequence"/>
</dbReference>
<dbReference type="GO" id="GO:0003677">
    <property type="term" value="F:DNA binding"/>
    <property type="evidence" value="ECO:0007669"/>
    <property type="project" value="UniProtKB-KW"/>
</dbReference>
<keyword evidence="4" id="KW-0238">DNA-binding</keyword>
<evidence type="ECO:0000256" key="1">
    <source>
        <dbReference type="ARBA" id="ARBA00004496"/>
    </source>
</evidence>
<dbReference type="EMBL" id="SOMN01000009">
    <property type="protein sequence ID" value="TFE27485.1"/>
    <property type="molecule type" value="Genomic_DNA"/>
</dbReference>
<keyword evidence="2" id="KW-0805">Transcription regulation</keyword>
<dbReference type="InterPro" id="IPR036388">
    <property type="entry name" value="WH-like_DNA-bd_sf"/>
</dbReference>
<evidence type="ECO:0000313" key="11">
    <source>
        <dbReference type="EMBL" id="TFE27485.1"/>
    </source>
</evidence>
<reference evidence="11 12" key="1">
    <citation type="submission" date="2019-03" db="EMBL/GenBank/DDBJ databases">
        <title>Cohnella endophytica sp. nov., a novel endophytic bacterium isolated from bark of Sonneratia apetala.</title>
        <authorList>
            <person name="Tuo L."/>
        </authorList>
    </citation>
    <scope>NUCLEOTIDE SEQUENCE [LARGE SCALE GENOMIC DNA]</scope>
    <source>
        <strain evidence="11 12">CCTCC AB 208254</strain>
    </source>
</reference>
<evidence type="ECO:0000313" key="12">
    <source>
        <dbReference type="Proteomes" id="UP000297900"/>
    </source>
</evidence>
<comment type="subcellular location">
    <subcellularLocation>
        <location evidence="1">Cytoplasm</location>
    </subcellularLocation>
</comment>
<dbReference type="OrthoDB" id="9807800at2"/>
<keyword evidence="5" id="KW-0804">Transcription</keyword>
<dbReference type="InterPro" id="IPR023187">
    <property type="entry name" value="Tscrpt_reg_MarR-type_CS"/>
</dbReference>
<accession>A0A4Y8M508</accession>
<organism evidence="11 12">
    <name type="scientific">Cohnella luojiensis</name>
    <dbReference type="NCBI Taxonomy" id="652876"/>
    <lineage>
        <taxon>Bacteria</taxon>
        <taxon>Bacillati</taxon>
        <taxon>Bacillota</taxon>
        <taxon>Bacilli</taxon>
        <taxon>Bacillales</taxon>
        <taxon>Paenibacillaceae</taxon>
        <taxon>Cohnella</taxon>
    </lineage>
</organism>
<name>A0A4Y8M508_9BACL</name>
<evidence type="ECO:0000256" key="8">
    <source>
        <dbReference type="ARBA" id="ARBA00047188"/>
    </source>
</evidence>
<proteinExistence type="inferred from homology"/>
<evidence type="ECO:0000256" key="5">
    <source>
        <dbReference type="ARBA" id="ARBA00023163"/>
    </source>
</evidence>
<sequence>MKQEKKLPHNELLEVEFGAEKQFPISFSIFALARSHRALASQLIRETGLFPGQEIILMQLFQQDGQSQNSLGRTLRLDHSTIAKSVRRLEEAGLITRNRSDEDGRVTIVSLTEAGRGFESKVLEAWSILERITIENLSEQEKERLINLSRKVAAQVDTALK</sequence>
<dbReference type="InterPro" id="IPR036390">
    <property type="entry name" value="WH_DNA-bd_sf"/>
</dbReference>
<dbReference type="GO" id="GO:0005737">
    <property type="term" value="C:cytoplasm"/>
    <property type="evidence" value="ECO:0007669"/>
    <property type="project" value="UniProtKB-SubCell"/>
</dbReference>
<gene>
    <name evidence="11" type="ORF">E2980_09190</name>
</gene>
<keyword evidence="3" id="KW-0843">Virulence</keyword>
<dbReference type="SUPFAM" id="SSF46785">
    <property type="entry name" value="Winged helix' DNA-binding domain"/>
    <property type="match status" value="1"/>
</dbReference>
<evidence type="ECO:0000256" key="3">
    <source>
        <dbReference type="ARBA" id="ARBA00023026"/>
    </source>
</evidence>
<comment type="caution">
    <text evidence="11">The sequence shown here is derived from an EMBL/GenBank/DDBJ whole genome shotgun (WGS) entry which is preliminary data.</text>
</comment>
<dbReference type="GO" id="GO:0003700">
    <property type="term" value="F:DNA-binding transcription factor activity"/>
    <property type="evidence" value="ECO:0007669"/>
    <property type="project" value="InterPro"/>
</dbReference>
<dbReference type="Pfam" id="PF22381">
    <property type="entry name" value="Staph_reg_Sar_Rot"/>
    <property type="match status" value="1"/>
</dbReference>
<evidence type="ECO:0000256" key="4">
    <source>
        <dbReference type="ARBA" id="ARBA00023125"/>
    </source>
</evidence>
<evidence type="ECO:0000256" key="6">
    <source>
        <dbReference type="ARBA" id="ARBA00040307"/>
    </source>
</evidence>
<dbReference type="PRINTS" id="PR00598">
    <property type="entry name" value="HTHMARR"/>
</dbReference>
<dbReference type="InterPro" id="IPR000835">
    <property type="entry name" value="HTH_MarR-typ"/>
</dbReference>
<dbReference type="AlphaFoldDB" id="A0A4Y8M508"/>
<dbReference type="RefSeq" id="WP_135151894.1">
    <property type="nucleotide sequence ID" value="NZ_SOMN01000009.1"/>
</dbReference>
<dbReference type="PANTHER" id="PTHR42756:SF1">
    <property type="entry name" value="TRANSCRIPTIONAL REPRESSOR OF EMRAB OPERON"/>
    <property type="match status" value="1"/>
</dbReference>
<dbReference type="PANTHER" id="PTHR42756">
    <property type="entry name" value="TRANSCRIPTIONAL REGULATOR, MARR"/>
    <property type="match status" value="1"/>
</dbReference>
<comment type="similarity">
    <text evidence="7">Belongs to the SarZ family.</text>
</comment>
<evidence type="ECO:0000256" key="7">
    <source>
        <dbReference type="ARBA" id="ARBA00046337"/>
    </source>
</evidence>
<dbReference type="InterPro" id="IPR055166">
    <property type="entry name" value="Transc_reg_Sar_Rot_HTH"/>
</dbReference>
<dbReference type="PROSITE" id="PS01117">
    <property type="entry name" value="HTH_MARR_1"/>
    <property type="match status" value="1"/>
</dbReference>
<evidence type="ECO:0000256" key="9">
    <source>
        <dbReference type="ARBA" id="ARBA00047207"/>
    </source>
</evidence>
<evidence type="ECO:0000256" key="2">
    <source>
        <dbReference type="ARBA" id="ARBA00023015"/>
    </source>
</evidence>
<feature type="domain" description="HTH marR-type" evidence="10">
    <location>
        <begin position="22"/>
        <end position="154"/>
    </location>
</feature>
<protein>
    <recommendedName>
        <fullName evidence="6">HTH-type transcriptional regulator MgrA</fullName>
    </recommendedName>
    <alternativeName>
        <fullName evidence="8">HTH-type transcriptional regulator SarZ</fullName>
    </alternativeName>
    <alternativeName>
        <fullName evidence="9">Staphylococcal accessory regulator Z</fullName>
    </alternativeName>
</protein>
<dbReference type="SMART" id="SM00347">
    <property type="entry name" value="HTH_MARR"/>
    <property type="match status" value="1"/>
</dbReference>
<keyword evidence="12" id="KW-1185">Reference proteome</keyword>